<dbReference type="InterPro" id="IPR039131">
    <property type="entry name" value="NDUFAF1"/>
</dbReference>
<evidence type="ECO:0000313" key="7">
    <source>
        <dbReference type="Proteomes" id="UP000244855"/>
    </source>
</evidence>
<dbReference type="EMBL" id="KZ805308">
    <property type="protein sequence ID" value="PVI06558.1"/>
    <property type="molecule type" value="Genomic_DNA"/>
</dbReference>
<dbReference type="Proteomes" id="UP000244855">
    <property type="component" value="Unassembled WGS sequence"/>
</dbReference>
<keyword evidence="4" id="KW-0143">Chaperone</keyword>
<sequence length="250" mass="28254">MKPSARCLAPGFLKRSLDEFKRLSNVAMRFEAIKAPTKAYPLITFDSPEDLTVCKRMSDKSIGGFSSANLDFYPATHDTPSHARFHGNISTKLPTDQPQVQRTGFAGWRTLNRGFTIFGRSLWDLNSYNYLAVHFKSDGRKYFVNVQTESIVPTDIHQHRLHSTTPGEWETILIKLNEFVRTNHGQIVEPQREMMTQKVRTVGMSLIDRIPGPYDLSVSKVWATNGGRDDEILANVKGAVTGLPMTRLRV</sequence>
<dbReference type="PANTHER" id="PTHR13194">
    <property type="entry name" value="COMPLEX I INTERMEDIATE-ASSOCIATED PROTEIN 30"/>
    <property type="match status" value="1"/>
</dbReference>
<evidence type="ECO:0000259" key="5">
    <source>
        <dbReference type="Pfam" id="PF08547"/>
    </source>
</evidence>
<dbReference type="GO" id="GO:0005739">
    <property type="term" value="C:mitochondrion"/>
    <property type="evidence" value="ECO:0007669"/>
    <property type="project" value="UniProtKB-SubCell"/>
</dbReference>
<name>A0A2V1E7G8_9PLEO</name>
<organism evidence="6 7">
    <name type="scientific">Periconia macrospinosa</name>
    <dbReference type="NCBI Taxonomy" id="97972"/>
    <lineage>
        <taxon>Eukaryota</taxon>
        <taxon>Fungi</taxon>
        <taxon>Dikarya</taxon>
        <taxon>Ascomycota</taxon>
        <taxon>Pezizomycotina</taxon>
        <taxon>Dothideomycetes</taxon>
        <taxon>Pleosporomycetidae</taxon>
        <taxon>Pleosporales</taxon>
        <taxon>Massarineae</taxon>
        <taxon>Periconiaceae</taxon>
        <taxon>Periconia</taxon>
    </lineage>
</organism>
<protein>
    <submittedName>
        <fullName evidence="6">CIA30-domain-containing protein</fullName>
    </submittedName>
</protein>
<dbReference type="GO" id="GO:0051082">
    <property type="term" value="F:unfolded protein binding"/>
    <property type="evidence" value="ECO:0007669"/>
    <property type="project" value="TreeGrafter"/>
</dbReference>
<evidence type="ECO:0000256" key="4">
    <source>
        <dbReference type="ARBA" id="ARBA00023186"/>
    </source>
</evidence>
<accession>A0A2V1E7G8</accession>
<evidence type="ECO:0000256" key="3">
    <source>
        <dbReference type="ARBA" id="ARBA00023128"/>
    </source>
</evidence>
<dbReference type="AlphaFoldDB" id="A0A2V1E7G8"/>
<feature type="domain" description="NADH:ubiquinone oxidoreductase intermediate-associated protein 30" evidence="5">
    <location>
        <begin position="44"/>
        <end position="218"/>
    </location>
</feature>
<keyword evidence="7" id="KW-1185">Reference proteome</keyword>
<reference evidence="6 7" key="1">
    <citation type="journal article" date="2018" name="Sci. Rep.">
        <title>Comparative genomics provides insights into the lifestyle and reveals functional heterogeneity of dark septate endophytic fungi.</title>
        <authorList>
            <person name="Knapp D.G."/>
            <person name="Nemeth J.B."/>
            <person name="Barry K."/>
            <person name="Hainaut M."/>
            <person name="Henrissat B."/>
            <person name="Johnson J."/>
            <person name="Kuo A."/>
            <person name="Lim J.H.P."/>
            <person name="Lipzen A."/>
            <person name="Nolan M."/>
            <person name="Ohm R.A."/>
            <person name="Tamas L."/>
            <person name="Grigoriev I.V."/>
            <person name="Spatafora J.W."/>
            <person name="Nagy L.G."/>
            <person name="Kovacs G.M."/>
        </authorList>
    </citation>
    <scope>NUCLEOTIDE SEQUENCE [LARGE SCALE GENOMIC DNA]</scope>
    <source>
        <strain evidence="6 7">DSE2036</strain>
    </source>
</reference>
<keyword evidence="3" id="KW-0496">Mitochondrion</keyword>
<dbReference type="STRING" id="97972.A0A2V1E7G8"/>
<evidence type="ECO:0000313" key="6">
    <source>
        <dbReference type="EMBL" id="PVI06558.1"/>
    </source>
</evidence>
<evidence type="ECO:0000256" key="1">
    <source>
        <dbReference type="ARBA" id="ARBA00004173"/>
    </source>
</evidence>
<comment type="subcellular location">
    <subcellularLocation>
        <location evidence="1">Mitochondrion</location>
    </subcellularLocation>
</comment>
<dbReference type="InterPro" id="IPR008979">
    <property type="entry name" value="Galactose-bd-like_sf"/>
</dbReference>
<dbReference type="InterPro" id="IPR013857">
    <property type="entry name" value="NADH-UbQ_OxRdtase-assoc_prot30"/>
</dbReference>
<comment type="similarity">
    <text evidence="2">Belongs to the CIA30 family.</text>
</comment>
<gene>
    <name evidence="6" type="ORF">DM02DRAFT_582348</name>
</gene>
<dbReference type="Pfam" id="PF08547">
    <property type="entry name" value="CIA30"/>
    <property type="match status" value="1"/>
</dbReference>
<dbReference type="OrthoDB" id="42561at2759"/>
<dbReference type="GO" id="GO:0006120">
    <property type="term" value="P:mitochondrial electron transport, NADH to ubiquinone"/>
    <property type="evidence" value="ECO:0007669"/>
    <property type="project" value="TreeGrafter"/>
</dbReference>
<dbReference type="GO" id="GO:0010257">
    <property type="term" value="P:NADH dehydrogenase complex assembly"/>
    <property type="evidence" value="ECO:0007669"/>
    <property type="project" value="TreeGrafter"/>
</dbReference>
<dbReference type="PANTHER" id="PTHR13194:SF18">
    <property type="entry name" value="COMPLEX I INTERMEDIATE-ASSOCIATED PROTEIN 30, MITOCHONDRIAL"/>
    <property type="match status" value="1"/>
</dbReference>
<evidence type="ECO:0000256" key="2">
    <source>
        <dbReference type="ARBA" id="ARBA00007884"/>
    </source>
</evidence>
<dbReference type="SUPFAM" id="SSF49785">
    <property type="entry name" value="Galactose-binding domain-like"/>
    <property type="match status" value="1"/>
</dbReference>
<proteinExistence type="inferred from homology"/>